<keyword evidence="9" id="KW-1185">Reference proteome</keyword>
<evidence type="ECO:0000313" key="9">
    <source>
        <dbReference type="Proteomes" id="UP000799767"/>
    </source>
</evidence>
<evidence type="ECO:0000256" key="3">
    <source>
        <dbReference type="ARBA" id="ARBA00012922"/>
    </source>
</evidence>
<dbReference type="PANTHER" id="PTHR46072">
    <property type="entry name" value="AMIDASE-RELATED-RELATED"/>
    <property type="match status" value="1"/>
</dbReference>
<feature type="domain" description="Amidase" evidence="7">
    <location>
        <begin position="76"/>
        <end position="539"/>
    </location>
</feature>
<dbReference type="Pfam" id="PF01425">
    <property type="entry name" value="Amidase"/>
    <property type="match status" value="1"/>
</dbReference>
<dbReference type="RefSeq" id="XP_033592155.1">
    <property type="nucleotide sequence ID" value="XM_033730768.1"/>
</dbReference>
<dbReference type="EC" id="3.5.1.4" evidence="3"/>
<feature type="active site" description="Acyl-ester intermediate" evidence="5">
    <location>
        <position position="239"/>
    </location>
</feature>
<evidence type="ECO:0000256" key="4">
    <source>
        <dbReference type="ARBA" id="ARBA00022801"/>
    </source>
</evidence>
<sequence>MSSNWQNLAKTKVDSVLNLIPKEWRIEKVPSVEEQPDVTGKYIHQFLSHQEIEITESDAVSIVAHTSSGKWKSVDVAKAFCHRAALAHQLVNCLHEIFFDQAIQSAEALDKYYAQHKAPIGPLHGLPVSLKDQFHVKDVETHMGYIGWIGTFQGQKGTGRERKFESEMVRELRNLGAVLYVKTSVPHTLMMGETVNNIIGYTQNPKNRHLSAGGSSGGEGALIGLRGSPVGFGTDIGGSIRIPSAFNGLFGIRPSTGRLPYQGMANTIEGQNTVLSVVGPLATTPDALKLVMQSLLSTKPWFYDPLVHEIPWRAQEENIFSHPLSFAVVRHDGRVAPTPPVARAIEKVVKMLEKRGHTVIEWKPTPSQDEINAICFKAFMFDGGNDCRDALDLADEPMAKCCLIPPRGPQATAMDINAVNVEKREAQKAYMDYWNSTAALTGTGRPVDAIISPLAPFPAARPDGYTYYGYSTWVNMLDYTSVIVPVTHADKHVDKKDANFKAVDEADQQTQNTYDPELYDGARVSVQLTGRRLQEEKMLALAKYVGENLHGRAHAL</sequence>
<accession>A0A6A6Q0S2</accession>
<dbReference type="OrthoDB" id="6428749at2759"/>
<feature type="binding site" evidence="6">
    <location>
        <begin position="236"/>
        <end position="239"/>
    </location>
    <ligand>
        <name>substrate</name>
    </ligand>
</feature>
<evidence type="ECO:0000256" key="1">
    <source>
        <dbReference type="ARBA" id="ARBA00001311"/>
    </source>
</evidence>
<dbReference type="PIRSF" id="PIRSF001221">
    <property type="entry name" value="Amidase_fungi"/>
    <property type="match status" value="1"/>
</dbReference>
<dbReference type="GO" id="GO:0004040">
    <property type="term" value="F:amidase activity"/>
    <property type="evidence" value="ECO:0007669"/>
    <property type="project" value="UniProtKB-EC"/>
</dbReference>
<comment type="catalytic activity">
    <reaction evidence="1">
        <text>a monocarboxylic acid amide + H2O = a monocarboxylate + NH4(+)</text>
        <dbReference type="Rhea" id="RHEA:12020"/>
        <dbReference type="ChEBI" id="CHEBI:15377"/>
        <dbReference type="ChEBI" id="CHEBI:28938"/>
        <dbReference type="ChEBI" id="CHEBI:35757"/>
        <dbReference type="ChEBI" id="CHEBI:83628"/>
        <dbReference type="EC" id="3.5.1.4"/>
    </reaction>
</comment>
<dbReference type="Gene3D" id="3.90.1300.10">
    <property type="entry name" value="Amidase signature (AS) domain"/>
    <property type="match status" value="1"/>
</dbReference>
<evidence type="ECO:0000313" key="8">
    <source>
        <dbReference type="EMBL" id="KAF2485586.1"/>
    </source>
</evidence>
<feature type="active site" description="Charge relay system" evidence="5">
    <location>
        <position position="131"/>
    </location>
</feature>
<evidence type="ECO:0000256" key="6">
    <source>
        <dbReference type="PIRSR" id="PIRSR001221-2"/>
    </source>
</evidence>
<comment type="similarity">
    <text evidence="2">Belongs to the amidase family.</text>
</comment>
<organism evidence="8 9">
    <name type="scientific">Neohortaea acidophila</name>
    <dbReference type="NCBI Taxonomy" id="245834"/>
    <lineage>
        <taxon>Eukaryota</taxon>
        <taxon>Fungi</taxon>
        <taxon>Dikarya</taxon>
        <taxon>Ascomycota</taxon>
        <taxon>Pezizomycotina</taxon>
        <taxon>Dothideomycetes</taxon>
        <taxon>Dothideomycetidae</taxon>
        <taxon>Mycosphaerellales</taxon>
        <taxon>Teratosphaeriaceae</taxon>
        <taxon>Neohortaea</taxon>
    </lineage>
</organism>
<keyword evidence="4" id="KW-0378">Hydrolase</keyword>
<evidence type="ECO:0000259" key="7">
    <source>
        <dbReference type="Pfam" id="PF01425"/>
    </source>
</evidence>
<dbReference type="PROSITE" id="PS00571">
    <property type="entry name" value="AMIDASES"/>
    <property type="match status" value="1"/>
</dbReference>
<dbReference type="InterPro" id="IPR023631">
    <property type="entry name" value="Amidase_dom"/>
</dbReference>
<evidence type="ECO:0000256" key="2">
    <source>
        <dbReference type="ARBA" id="ARBA00009199"/>
    </source>
</evidence>
<feature type="active site" description="Charge relay system" evidence="5">
    <location>
        <position position="215"/>
    </location>
</feature>
<dbReference type="PANTHER" id="PTHR46072:SF7">
    <property type="entry name" value="AMIDASE"/>
    <property type="match status" value="1"/>
</dbReference>
<feature type="binding site" evidence="6">
    <location>
        <position position="215"/>
    </location>
    <ligand>
        <name>substrate</name>
    </ligand>
</feature>
<reference evidence="8" key="1">
    <citation type="journal article" date="2020" name="Stud. Mycol.">
        <title>101 Dothideomycetes genomes: a test case for predicting lifestyles and emergence of pathogens.</title>
        <authorList>
            <person name="Haridas S."/>
            <person name="Albert R."/>
            <person name="Binder M."/>
            <person name="Bloem J."/>
            <person name="Labutti K."/>
            <person name="Salamov A."/>
            <person name="Andreopoulos B."/>
            <person name="Baker S."/>
            <person name="Barry K."/>
            <person name="Bills G."/>
            <person name="Bluhm B."/>
            <person name="Cannon C."/>
            <person name="Castanera R."/>
            <person name="Culley D."/>
            <person name="Daum C."/>
            <person name="Ezra D."/>
            <person name="Gonzalez J."/>
            <person name="Henrissat B."/>
            <person name="Kuo A."/>
            <person name="Liang C."/>
            <person name="Lipzen A."/>
            <person name="Lutzoni F."/>
            <person name="Magnuson J."/>
            <person name="Mondo S."/>
            <person name="Nolan M."/>
            <person name="Ohm R."/>
            <person name="Pangilinan J."/>
            <person name="Park H.-J."/>
            <person name="Ramirez L."/>
            <person name="Alfaro M."/>
            <person name="Sun H."/>
            <person name="Tritt A."/>
            <person name="Yoshinaga Y."/>
            <person name="Zwiers L.-H."/>
            <person name="Turgeon B."/>
            <person name="Goodwin S."/>
            <person name="Spatafora J."/>
            <person name="Crous P."/>
            <person name="Grigoriev I."/>
        </authorList>
    </citation>
    <scope>NUCLEOTIDE SEQUENCE</scope>
    <source>
        <strain evidence="8">CBS 113389</strain>
    </source>
</reference>
<gene>
    <name evidence="8" type="ORF">BDY17DRAFT_246904</name>
</gene>
<feature type="binding site" evidence="6">
    <location>
        <position position="189"/>
    </location>
    <ligand>
        <name>substrate</name>
    </ligand>
</feature>
<dbReference type="AlphaFoldDB" id="A0A6A6Q0S2"/>
<name>A0A6A6Q0S2_9PEZI</name>
<dbReference type="InterPro" id="IPR036928">
    <property type="entry name" value="AS_sf"/>
</dbReference>
<dbReference type="GeneID" id="54471770"/>
<dbReference type="InterPro" id="IPR020556">
    <property type="entry name" value="Amidase_CS"/>
</dbReference>
<evidence type="ECO:0000256" key="5">
    <source>
        <dbReference type="PIRSR" id="PIRSR001221-1"/>
    </source>
</evidence>
<dbReference type="Proteomes" id="UP000799767">
    <property type="component" value="Unassembled WGS sequence"/>
</dbReference>
<proteinExistence type="inferred from homology"/>
<dbReference type="EMBL" id="MU001633">
    <property type="protein sequence ID" value="KAF2485586.1"/>
    <property type="molecule type" value="Genomic_DNA"/>
</dbReference>
<dbReference type="SUPFAM" id="SSF75304">
    <property type="entry name" value="Amidase signature (AS) enzymes"/>
    <property type="match status" value="1"/>
</dbReference>
<protein>
    <recommendedName>
        <fullName evidence="3">amidase</fullName>
        <ecNumber evidence="3">3.5.1.4</ecNumber>
    </recommendedName>
</protein>